<proteinExistence type="predicted"/>
<gene>
    <name evidence="3" type="ORF">PPL_09303</name>
</gene>
<dbReference type="GO" id="GO:0071567">
    <property type="term" value="F:deUFMylase activity"/>
    <property type="evidence" value="ECO:0007669"/>
    <property type="project" value="TreeGrafter"/>
</dbReference>
<dbReference type="InterPro" id="IPR012462">
    <property type="entry name" value="UFSP1/2_DUB_cat"/>
</dbReference>
<dbReference type="Pfam" id="PF07910">
    <property type="entry name" value="Peptidase_C78"/>
    <property type="match status" value="1"/>
</dbReference>
<dbReference type="Pfam" id="PF03133">
    <property type="entry name" value="TTL"/>
    <property type="match status" value="1"/>
</dbReference>
<dbReference type="GeneID" id="31364778"/>
<dbReference type="PROSITE" id="PS51221">
    <property type="entry name" value="TTL"/>
    <property type="match status" value="1"/>
</dbReference>
<reference evidence="3 4" key="1">
    <citation type="journal article" date="2011" name="Genome Res.">
        <title>Phylogeny-wide analysis of social amoeba genomes highlights ancient origins for complex intercellular communication.</title>
        <authorList>
            <person name="Heidel A.J."/>
            <person name="Lawal H.M."/>
            <person name="Felder M."/>
            <person name="Schilde C."/>
            <person name="Helps N.R."/>
            <person name="Tunggal B."/>
            <person name="Rivero F."/>
            <person name="John U."/>
            <person name="Schleicher M."/>
            <person name="Eichinger L."/>
            <person name="Platzer M."/>
            <person name="Noegel A.A."/>
            <person name="Schaap P."/>
            <person name="Gloeckner G."/>
        </authorList>
    </citation>
    <scope>NUCLEOTIDE SEQUENCE [LARGE SCALE GENOMIC DNA]</scope>
    <source>
        <strain evidence="4">ATCC 26659 / Pp 5 / PN500</strain>
    </source>
</reference>
<dbReference type="Gene3D" id="3.30.470.20">
    <property type="entry name" value="ATP-grasp fold, B domain"/>
    <property type="match status" value="1"/>
</dbReference>
<sequence length="1055" mass="120728">MVFKYSSLLKDIDLNDVVTLVNIYGKTPLKTVALVLNTTTCLKYEDVVFPFGNKNKEELTNDEIAVQWQCRNLLCEVLEERSFRQLFKQNDLDCELLSHDISSIDLIWLKINLALVEKSDFPNELYDRLKNPNQINRYPGMPQALNSKHLLAKNIKEMAERFGEEEFSFHPITFTLPEDYYSLQQFAEQNPKVNFISKPKFGGRGIGIHLYSNVNQIENDPNYVIQKYIPNPFLIDGKKFTLRLYVLVTSLDPLIIYIHNHGSLKFATIDFTNDKSTFNDLNMSMHITNQALNTDLSSYTFSTDVNVDDVGSKWSLKAFWRYLDNNNLYPSTLLWKNIKDVVVKTIFSAEPSVLEKTKELMKSDSVGFQLMGLDIDLLDNFQPIFIEANMNAQLGFAKSPFDNFNKLEFIRETFDMIGHTIYNSTTIKEDIKSKLLEQKSELFVDQSMNNYHIDEQSLDKLVQFEFEIYYSNQLFRILNNCDEAVKKLVIVGLQKNEDDSDNTCILAMYPLDYDTLLNNPTLLNIVIPGCGSSLYLVGTLFITDSDNENEKWNDRDSQLSKLIKSTTTTTTTTPTTTTSINSNQFIHLNIDNNKKSIVVVDSGDNNNVKLESKSVGWLAEQIKSSYTLARVTDQVSCENVNSIDESNISLLNKPSRSILSNNQSKSAAEQWDKLLNQSSLSNNKSSNNSSTTVDFQLLIKQSSNNNKDITELFAPTLRISNTSSSLPLTLATHTIDINTLTYLPKKQPINASQLFTQIVQAIKLQISQSSTVNHKVYHFQFNHLIPFPISVSYELNKYGEVNDDQQRDKRMMYHRLLCLPLNRPMIRSTSTTMMDTQSSSCVVGVDNKQWTSHIKDIHKHLDCNSKFGGKVSLVQGSYDYYHYKQDNMNDDGWGCAYRSMQTICSWLKYQELTMRSVPSHWEIQKTLVDMDDKKASFYKSSQWIGAIEISLCLQNLYNVNGSDVILKTRELARHFERDGSPIMIGGGVLAYTLLGVDFNSETGESRYLILDPHYTGDPENIKLIKEKGWCGWKGPELFRKDAFYNFCLPQLSTEI</sequence>
<dbReference type="RefSeq" id="XP_020429933.1">
    <property type="nucleotide sequence ID" value="XM_020580100.1"/>
</dbReference>
<organism evidence="3 4">
    <name type="scientific">Heterostelium pallidum (strain ATCC 26659 / Pp 5 / PN500)</name>
    <name type="common">Cellular slime mold</name>
    <name type="synonym">Polysphondylium pallidum</name>
    <dbReference type="NCBI Taxonomy" id="670386"/>
    <lineage>
        <taxon>Eukaryota</taxon>
        <taxon>Amoebozoa</taxon>
        <taxon>Evosea</taxon>
        <taxon>Eumycetozoa</taxon>
        <taxon>Dictyostelia</taxon>
        <taxon>Acytosteliales</taxon>
        <taxon>Acytosteliaceae</taxon>
        <taxon>Heterostelium</taxon>
    </lineage>
</organism>
<dbReference type="PANTHER" id="PTHR48153:SF2">
    <property type="entry name" value="UFM1-SPECIFIC PROTEASE 2"/>
    <property type="match status" value="1"/>
</dbReference>
<dbReference type="SUPFAM" id="SSF54001">
    <property type="entry name" value="Cysteine proteinases"/>
    <property type="match status" value="1"/>
</dbReference>
<evidence type="ECO:0000259" key="2">
    <source>
        <dbReference type="Pfam" id="PF07910"/>
    </source>
</evidence>
<dbReference type="EMBL" id="ADBJ01000039">
    <property type="protein sequence ID" value="EFA77805.1"/>
    <property type="molecule type" value="Genomic_DNA"/>
</dbReference>
<accession>D3BL71</accession>
<comment type="caution">
    <text evidence="3">The sequence shown here is derived from an EMBL/GenBank/DDBJ whole genome shotgun (WGS) entry which is preliminary data.</text>
</comment>
<evidence type="ECO:0000256" key="1">
    <source>
        <dbReference type="ARBA" id="ARBA00022801"/>
    </source>
</evidence>
<dbReference type="SUPFAM" id="SSF56059">
    <property type="entry name" value="Glutathione synthetase ATP-binding domain-like"/>
    <property type="match status" value="1"/>
</dbReference>
<dbReference type="InParanoid" id="D3BL71"/>
<feature type="domain" description="UFSP1/2/DUB catalytic" evidence="2">
    <location>
        <begin position="870"/>
        <end position="1047"/>
    </location>
</feature>
<name>D3BL71_HETP5</name>
<dbReference type="InterPro" id="IPR038765">
    <property type="entry name" value="Papain-like_cys_pep_sf"/>
</dbReference>
<dbReference type="PANTHER" id="PTHR48153">
    <property type="entry name" value="UFM1-SPECIFIC PROTEASE 2"/>
    <property type="match status" value="1"/>
</dbReference>
<protein>
    <recommendedName>
        <fullName evidence="2">UFSP1/2/DUB catalytic domain-containing protein</fullName>
    </recommendedName>
</protein>
<dbReference type="Proteomes" id="UP000001396">
    <property type="component" value="Unassembled WGS sequence"/>
</dbReference>
<dbReference type="InterPro" id="IPR004344">
    <property type="entry name" value="TTL/TTLL_fam"/>
</dbReference>
<keyword evidence="1" id="KW-0378">Hydrolase</keyword>
<evidence type="ECO:0000313" key="4">
    <source>
        <dbReference type="Proteomes" id="UP000001396"/>
    </source>
</evidence>
<dbReference type="Gene3D" id="3.90.70.130">
    <property type="match status" value="1"/>
</dbReference>
<dbReference type="STRING" id="670386.D3BL71"/>
<keyword evidence="4" id="KW-1185">Reference proteome</keyword>
<evidence type="ECO:0000313" key="3">
    <source>
        <dbReference type="EMBL" id="EFA77805.1"/>
    </source>
</evidence>
<dbReference type="AlphaFoldDB" id="D3BL71"/>